<feature type="transmembrane region" description="Helical" evidence="6">
    <location>
        <begin position="247"/>
        <end position="265"/>
    </location>
</feature>
<gene>
    <name evidence="8" type="ORF">H9889_02820</name>
</gene>
<evidence type="ECO:0000256" key="2">
    <source>
        <dbReference type="ARBA" id="ARBA00022475"/>
    </source>
</evidence>
<accession>A0A9D1TTI6</accession>
<dbReference type="AlphaFoldDB" id="A0A9D1TTI6"/>
<dbReference type="EMBL" id="DXHP01000064">
    <property type="protein sequence ID" value="HIW06243.1"/>
    <property type="molecule type" value="Genomic_DNA"/>
</dbReference>
<comment type="subcellular location">
    <subcellularLocation>
        <location evidence="1">Cell membrane</location>
        <topology evidence="1">Multi-pass membrane protein</topology>
    </subcellularLocation>
</comment>
<keyword evidence="3 6" id="KW-0812">Transmembrane</keyword>
<dbReference type="Pfam" id="PF00892">
    <property type="entry name" value="EamA"/>
    <property type="match status" value="2"/>
</dbReference>
<evidence type="ECO:0000256" key="5">
    <source>
        <dbReference type="ARBA" id="ARBA00023136"/>
    </source>
</evidence>
<evidence type="ECO:0000256" key="4">
    <source>
        <dbReference type="ARBA" id="ARBA00022989"/>
    </source>
</evidence>
<dbReference type="Proteomes" id="UP000823934">
    <property type="component" value="Unassembled WGS sequence"/>
</dbReference>
<reference evidence="8" key="2">
    <citation type="submission" date="2021-04" db="EMBL/GenBank/DDBJ databases">
        <authorList>
            <person name="Gilroy R."/>
        </authorList>
    </citation>
    <scope>NUCLEOTIDE SEQUENCE</scope>
    <source>
        <strain evidence="8">CHK160-9182</strain>
    </source>
</reference>
<dbReference type="PANTHER" id="PTHR42920">
    <property type="entry name" value="OS03G0707200 PROTEIN-RELATED"/>
    <property type="match status" value="1"/>
</dbReference>
<feature type="transmembrane region" description="Helical" evidence="6">
    <location>
        <begin position="94"/>
        <end position="115"/>
    </location>
</feature>
<reference evidence="8" key="1">
    <citation type="journal article" date="2021" name="PeerJ">
        <title>Extensive microbial diversity within the chicken gut microbiome revealed by metagenomics and culture.</title>
        <authorList>
            <person name="Gilroy R."/>
            <person name="Ravi A."/>
            <person name="Getino M."/>
            <person name="Pursley I."/>
            <person name="Horton D.L."/>
            <person name="Alikhan N.F."/>
            <person name="Baker D."/>
            <person name="Gharbi K."/>
            <person name="Hall N."/>
            <person name="Watson M."/>
            <person name="Adriaenssens E.M."/>
            <person name="Foster-Nyarko E."/>
            <person name="Jarju S."/>
            <person name="Secka A."/>
            <person name="Antonio M."/>
            <person name="Oren A."/>
            <person name="Chaudhuri R.R."/>
            <person name="La Ragione R."/>
            <person name="Hildebrand F."/>
            <person name="Pallen M.J."/>
        </authorList>
    </citation>
    <scope>NUCLEOTIDE SEQUENCE</scope>
    <source>
        <strain evidence="8">CHK160-9182</strain>
    </source>
</reference>
<evidence type="ECO:0000313" key="8">
    <source>
        <dbReference type="EMBL" id="HIW06243.1"/>
    </source>
</evidence>
<dbReference type="InterPro" id="IPR051258">
    <property type="entry name" value="Diverse_Substrate_Transporter"/>
</dbReference>
<dbReference type="GO" id="GO:0005886">
    <property type="term" value="C:plasma membrane"/>
    <property type="evidence" value="ECO:0007669"/>
    <property type="project" value="UniProtKB-SubCell"/>
</dbReference>
<keyword evidence="4 6" id="KW-1133">Transmembrane helix</keyword>
<feature type="domain" description="EamA" evidence="7">
    <location>
        <begin position="153"/>
        <end position="286"/>
    </location>
</feature>
<comment type="caution">
    <text evidence="8">The sequence shown here is derived from an EMBL/GenBank/DDBJ whole genome shotgun (WGS) entry which is preliminary data.</text>
</comment>
<feature type="transmembrane region" description="Helical" evidence="6">
    <location>
        <begin position="37"/>
        <end position="56"/>
    </location>
</feature>
<evidence type="ECO:0000313" key="9">
    <source>
        <dbReference type="Proteomes" id="UP000823934"/>
    </source>
</evidence>
<feature type="transmembrane region" description="Helical" evidence="6">
    <location>
        <begin position="68"/>
        <end position="88"/>
    </location>
</feature>
<evidence type="ECO:0000256" key="1">
    <source>
        <dbReference type="ARBA" id="ARBA00004651"/>
    </source>
</evidence>
<feature type="domain" description="EamA" evidence="7">
    <location>
        <begin position="5"/>
        <end position="137"/>
    </location>
</feature>
<organism evidence="8 9">
    <name type="scientific">Candidatus Ignatzschineria merdigallinarum</name>
    <dbReference type="NCBI Taxonomy" id="2838621"/>
    <lineage>
        <taxon>Bacteria</taxon>
        <taxon>Pseudomonadati</taxon>
        <taxon>Pseudomonadota</taxon>
        <taxon>Gammaproteobacteria</taxon>
        <taxon>Cardiobacteriales</taxon>
        <taxon>Ignatzschineriaceae</taxon>
        <taxon>Ignatzschineria</taxon>
    </lineage>
</organism>
<feature type="transmembrane region" description="Helical" evidence="6">
    <location>
        <begin position="271"/>
        <end position="287"/>
    </location>
</feature>
<proteinExistence type="predicted"/>
<evidence type="ECO:0000259" key="7">
    <source>
        <dbReference type="Pfam" id="PF00892"/>
    </source>
</evidence>
<dbReference type="InterPro" id="IPR000620">
    <property type="entry name" value="EamA_dom"/>
</dbReference>
<evidence type="ECO:0000256" key="3">
    <source>
        <dbReference type="ARBA" id="ARBA00022692"/>
    </source>
</evidence>
<feature type="transmembrane region" description="Helical" evidence="6">
    <location>
        <begin position="122"/>
        <end position="144"/>
    </location>
</feature>
<name>A0A9D1TTI6_9GAMM</name>
<dbReference type="PANTHER" id="PTHR42920:SF11">
    <property type="entry name" value="INNER MEMBRANE PROTEIN YTFF"/>
    <property type="match status" value="1"/>
</dbReference>
<evidence type="ECO:0000256" key="6">
    <source>
        <dbReference type="SAM" id="Phobius"/>
    </source>
</evidence>
<protein>
    <submittedName>
        <fullName evidence="8">DMT family transporter</fullName>
    </submittedName>
</protein>
<feature type="transmembrane region" description="Helical" evidence="6">
    <location>
        <begin position="156"/>
        <end position="175"/>
    </location>
</feature>
<feature type="transmembrane region" description="Helical" evidence="6">
    <location>
        <begin position="218"/>
        <end position="235"/>
    </location>
</feature>
<keyword evidence="5 6" id="KW-0472">Membrane</keyword>
<sequence>MKLAAMIYPLLAVLIWAMNAVVNKLSAGVIEPETISFYRWILALIILTPFCLKGTLKNWERIKPLLGKLCFLGFLGMALYQCLAYYAAYTISATMIGIFLSLTPLLTIILSTIILRTGLTMGLVIGSLLSFFGITWLISGGNPLILLDIGIGKGEIMMLVAASAYALYGVVTTKWKMAAQISTWQSLYWQVIFGVLILIPLFAFFATDRAITADNIGLVLFAGIPASILAPFLWLQGVAKLGASKTSLFMNLTPLFTALISIVFLHESLEMYHLIGGSVSLIGVYIAQRF</sequence>
<keyword evidence="2" id="KW-1003">Cell membrane</keyword>
<feature type="transmembrane region" description="Helical" evidence="6">
    <location>
        <begin position="187"/>
        <end position="206"/>
    </location>
</feature>
<dbReference type="SUPFAM" id="SSF103481">
    <property type="entry name" value="Multidrug resistance efflux transporter EmrE"/>
    <property type="match status" value="2"/>
</dbReference>
<dbReference type="InterPro" id="IPR037185">
    <property type="entry name" value="EmrE-like"/>
</dbReference>